<evidence type="ECO:0000256" key="2">
    <source>
        <dbReference type="ARBA" id="ARBA00022803"/>
    </source>
</evidence>
<dbReference type="Pfam" id="PF13181">
    <property type="entry name" value="TPR_8"/>
    <property type="match status" value="1"/>
</dbReference>
<dbReference type="InterPro" id="IPR044244">
    <property type="entry name" value="TTC27/Emw1"/>
</dbReference>
<sequence>MEYTDLRKLHTQLLFLNTDVIPQPPSVSEVSKAIQLLTNGQYIKFVSTPYFQDRIFANSEIQEHVNSYIGSHDIKALIENISQSIISNLDSEPTTVLTIAVLFLQMFIQSNFTGPKLPLDPELGLPQLGFLNSLMLESRNNPTFKTQLQSQSLQLLSVSGQNAYRLLDSPILLLLSLRLLELIQRSPISLLEPSTLTADEVVEKSGVLSTFDPSSDLVIASICWWRARALQVQQSLFPEENSILTSLSFRLLTGQVASCFIDNSDVNNVTNQAVLVSYYLESSRNALAGNTESLSIESLAKAKKCSGLQFIMTGCKAKRTKFQQKSVAALTVLAKSQDGLTRLLSNESGTVGVGEVDLNDDLFLERLQYDSVGDSAIFEQQEQQDNADDIKRVKIDYSSFDAYNNVDDDDFEKKLLPVAHREDAIPEELSKLDPNNQPTLSNLDNIQLLLRLETIRENSPASNQLVNEELISLVQRVLFTPLDDKSSASSINWLIFSRALWLRSLLEATRSKTVERGVLQLYSLVEELGITSEQTARLFPKSKDEESFPVDFLDSSIPDSKPLPNSIRSRYIHSLPLMPKWSMDTTLAAKLIELGSLKSAIEIYERLEEWTDAALCYASTGNEAKAEELIRHQLSIEPNDARAISILGDIKQDPELWEQAWKIGRYASAKKSLAKYYYNPPASSGLKRDYTAAIKHQYDCLSVNPINFENWYFYGCLGLEVQDHELAAEAFTRCVAIDETNSYAWSNLASSLMKLDRIKEAFGALKKAVNSGDDGSKSWKIWENYLVVAVKVGNWDDVLFASRVLLNTKKDIEGEGSLDIPILEKLVDLLVSEPYNEDTRQTHFQKSCIDFVCNMVPTVVNHNSRCWRIIAKVNFWRGKPWLALDDYEKAYRAVVNMPDLTSDEDVWNDAVEACFELVSAYENFGEMPGKYGAGDVVCKDWKFKAKSSVRSLISKGKAMWEDSDGYERLQELKKEVMNN</sequence>
<dbReference type="AlphaFoldDB" id="A0A1E4T181"/>
<dbReference type="PANTHER" id="PTHR16193:SF0">
    <property type="entry name" value="TETRATRICOPEPTIDE REPEAT PROTEIN 27"/>
    <property type="match status" value="1"/>
</dbReference>
<dbReference type="Gene3D" id="1.25.40.10">
    <property type="entry name" value="Tetratricopeptide repeat domain"/>
    <property type="match status" value="1"/>
</dbReference>
<dbReference type="PANTHER" id="PTHR16193">
    <property type="entry name" value="TETRATRICOPEPTIDE REPEAT PROTEIN 27"/>
    <property type="match status" value="1"/>
</dbReference>
<dbReference type="InterPro" id="IPR011990">
    <property type="entry name" value="TPR-like_helical_dom_sf"/>
</dbReference>
<keyword evidence="1" id="KW-0677">Repeat</keyword>
<gene>
    <name evidence="3" type="ORF">CANARDRAFT_28258</name>
</gene>
<keyword evidence="4" id="KW-1185">Reference proteome</keyword>
<accession>A0A1E4T181</accession>
<proteinExistence type="predicted"/>
<dbReference type="InterPro" id="IPR019734">
    <property type="entry name" value="TPR_rpt"/>
</dbReference>
<protein>
    <submittedName>
        <fullName evidence="3">Uncharacterized protein</fullName>
    </submittedName>
</protein>
<dbReference type="OrthoDB" id="1936594at2759"/>
<reference evidence="4" key="1">
    <citation type="submission" date="2016-04" db="EMBL/GenBank/DDBJ databases">
        <title>Comparative genomics of biotechnologically important yeasts.</title>
        <authorList>
            <consortium name="DOE Joint Genome Institute"/>
            <person name="Riley R."/>
            <person name="Haridas S."/>
            <person name="Wolfe K.H."/>
            <person name="Lopes M.R."/>
            <person name="Hittinger C.T."/>
            <person name="Goker M."/>
            <person name="Salamov A."/>
            <person name="Wisecaver J."/>
            <person name="Long T.M."/>
            <person name="Aerts A.L."/>
            <person name="Barry K."/>
            <person name="Choi C."/>
            <person name="Clum A."/>
            <person name="Coughlan A.Y."/>
            <person name="Deshpande S."/>
            <person name="Douglass A.P."/>
            <person name="Hanson S.J."/>
            <person name="Klenk H.-P."/>
            <person name="Labutti K."/>
            <person name="Lapidus A."/>
            <person name="Lindquist E."/>
            <person name="Lipzen A."/>
            <person name="Meier-Kolthoff J.P."/>
            <person name="Ohm R.A."/>
            <person name="Otillar R.P."/>
            <person name="Pangilinan J."/>
            <person name="Peng Y."/>
            <person name="Rokas A."/>
            <person name="Rosa C.A."/>
            <person name="Scheuner C."/>
            <person name="Sibirny A.A."/>
            <person name="Slot J.C."/>
            <person name="Stielow J.B."/>
            <person name="Sun H."/>
            <person name="Kurtzman C.P."/>
            <person name="Blackwell M."/>
            <person name="Grigoriev I.V."/>
            <person name="Jeffries T.W."/>
        </authorList>
    </citation>
    <scope>NUCLEOTIDE SEQUENCE [LARGE SCALE GENOMIC DNA]</scope>
    <source>
        <strain evidence="4">NRRL YB-2248</strain>
    </source>
</reference>
<evidence type="ECO:0000313" key="3">
    <source>
        <dbReference type="EMBL" id="ODV85461.1"/>
    </source>
</evidence>
<evidence type="ECO:0000256" key="1">
    <source>
        <dbReference type="ARBA" id="ARBA00022737"/>
    </source>
</evidence>
<organism evidence="3 4">
    <name type="scientific">[Candida] arabinofermentans NRRL YB-2248</name>
    <dbReference type="NCBI Taxonomy" id="983967"/>
    <lineage>
        <taxon>Eukaryota</taxon>
        <taxon>Fungi</taxon>
        <taxon>Dikarya</taxon>
        <taxon>Ascomycota</taxon>
        <taxon>Saccharomycotina</taxon>
        <taxon>Pichiomycetes</taxon>
        <taxon>Pichiales</taxon>
        <taxon>Pichiaceae</taxon>
        <taxon>Ogataea</taxon>
        <taxon>Ogataea/Candida clade</taxon>
    </lineage>
</organism>
<dbReference type="Proteomes" id="UP000094801">
    <property type="component" value="Unassembled WGS sequence"/>
</dbReference>
<evidence type="ECO:0000313" key="4">
    <source>
        <dbReference type="Proteomes" id="UP000094801"/>
    </source>
</evidence>
<dbReference type="STRING" id="983967.A0A1E4T181"/>
<dbReference type="SMART" id="SM00028">
    <property type="entry name" value="TPR"/>
    <property type="match status" value="4"/>
</dbReference>
<keyword evidence="2" id="KW-0802">TPR repeat</keyword>
<dbReference type="SUPFAM" id="SSF48452">
    <property type="entry name" value="TPR-like"/>
    <property type="match status" value="1"/>
</dbReference>
<name>A0A1E4T181_9ASCO</name>
<dbReference type="EMBL" id="KV453852">
    <property type="protein sequence ID" value="ODV85461.1"/>
    <property type="molecule type" value="Genomic_DNA"/>
</dbReference>